<dbReference type="RefSeq" id="WP_307407876.1">
    <property type="nucleotide sequence ID" value="NZ_JAUSUR010000003.1"/>
</dbReference>
<dbReference type="EMBL" id="JAUSUR010000003">
    <property type="protein sequence ID" value="MDQ0361282.1"/>
    <property type="molecule type" value="Genomic_DNA"/>
</dbReference>
<evidence type="ECO:0000313" key="5">
    <source>
        <dbReference type="Proteomes" id="UP001230220"/>
    </source>
</evidence>
<evidence type="ECO:0000313" key="4">
    <source>
        <dbReference type="EMBL" id="MDQ0361282.1"/>
    </source>
</evidence>
<dbReference type="InterPro" id="IPR005913">
    <property type="entry name" value="dTDP_dehydrorham_reduct"/>
</dbReference>
<dbReference type="Gene3D" id="3.40.50.720">
    <property type="entry name" value="NAD(P)-binding Rossmann-like Domain"/>
    <property type="match status" value="1"/>
</dbReference>
<dbReference type="PANTHER" id="PTHR10491">
    <property type="entry name" value="DTDP-4-DEHYDRORHAMNOSE REDUCTASE"/>
    <property type="match status" value="1"/>
</dbReference>
<gene>
    <name evidence="4" type="ORF">J2S15_002029</name>
</gene>
<comment type="pathway">
    <text evidence="2">Carbohydrate biosynthesis; dTDP-L-rhamnose biosynthesis.</text>
</comment>
<proteinExistence type="inferred from homology"/>
<keyword evidence="5" id="KW-1185">Reference proteome</keyword>
<dbReference type="EC" id="1.1.1.133" evidence="2"/>
<dbReference type="InterPro" id="IPR036291">
    <property type="entry name" value="NAD(P)-bd_dom_sf"/>
</dbReference>
<evidence type="ECO:0000256" key="2">
    <source>
        <dbReference type="RuleBase" id="RU364082"/>
    </source>
</evidence>
<organism evidence="4 5">
    <name type="scientific">Breznakia pachnodae</name>
    <dbReference type="NCBI Taxonomy" id="265178"/>
    <lineage>
        <taxon>Bacteria</taxon>
        <taxon>Bacillati</taxon>
        <taxon>Bacillota</taxon>
        <taxon>Erysipelotrichia</taxon>
        <taxon>Erysipelotrichales</taxon>
        <taxon>Erysipelotrichaceae</taxon>
        <taxon>Breznakia</taxon>
    </lineage>
</organism>
<dbReference type="Proteomes" id="UP001230220">
    <property type="component" value="Unassembled WGS sequence"/>
</dbReference>
<name>A0ABU0E321_9FIRM</name>
<dbReference type="GO" id="GO:0008831">
    <property type="term" value="F:dTDP-4-dehydrorhamnose reductase activity"/>
    <property type="evidence" value="ECO:0007669"/>
    <property type="project" value="UniProtKB-EC"/>
</dbReference>
<evidence type="ECO:0000259" key="3">
    <source>
        <dbReference type="Pfam" id="PF04321"/>
    </source>
</evidence>
<comment type="caution">
    <text evidence="4">The sequence shown here is derived from an EMBL/GenBank/DDBJ whole genome shotgun (WGS) entry which is preliminary data.</text>
</comment>
<dbReference type="PANTHER" id="PTHR10491:SF4">
    <property type="entry name" value="METHIONINE ADENOSYLTRANSFERASE 2 SUBUNIT BETA"/>
    <property type="match status" value="1"/>
</dbReference>
<keyword evidence="2" id="KW-0521">NADP</keyword>
<comment type="similarity">
    <text evidence="1 2">Belongs to the dTDP-4-dehydrorhamnose reductase family.</text>
</comment>
<evidence type="ECO:0000256" key="1">
    <source>
        <dbReference type="ARBA" id="ARBA00010944"/>
    </source>
</evidence>
<dbReference type="Pfam" id="PF04321">
    <property type="entry name" value="RmlD_sub_bind"/>
    <property type="match status" value="1"/>
</dbReference>
<comment type="function">
    <text evidence="2">Catalyzes the reduction of dTDP-6-deoxy-L-lyxo-4-hexulose to yield dTDP-L-rhamnose.</text>
</comment>
<dbReference type="SUPFAM" id="SSF51735">
    <property type="entry name" value="NAD(P)-binding Rossmann-fold domains"/>
    <property type="match status" value="1"/>
</dbReference>
<feature type="domain" description="RmlD-like substrate binding" evidence="3">
    <location>
        <begin position="3"/>
        <end position="285"/>
    </location>
</feature>
<sequence length="288" mass="33249">MKKVAITGANGYLASLIQKYNETKFEFIPITREMIDLEQPQQVKEYFENLDFDIVFHTAANANTAFGEEHPELSRKINTESAVVIADVCNARDKRMMFISTEQCFNGHTKPGPFKEEDELISVTNYGKQKAEVDEYLQKHNKNFVTLRLSWMMGMAQPQIHPSPNIIKNTLDAIMKQTPEKFTVNEVRGMTYAQNLANQFEQITDLPTGVYHFSNVNIMNTYDAAVYVANAFGFPEDVIAKYILPNHERYADRFRDYRLDNSKIKQHGIKLGTFEEDVEQCLKDYGWK</sequence>
<protein>
    <recommendedName>
        <fullName evidence="2">dTDP-4-dehydrorhamnose reductase</fullName>
        <ecNumber evidence="2">1.1.1.133</ecNumber>
    </recommendedName>
</protein>
<keyword evidence="2 4" id="KW-0560">Oxidoreductase</keyword>
<accession>A0ABU0E321</accession>
<reference evidence="4 5" key="1">
    <citation type="submission" date="2023-07" db="EMBL/GenBank/DDBJ databases">
        <title>Genomic Encyclopedia of Type Strains, Phase IV (KMG-IV): sequencing the most valuable type-strain genomes for metagenomic binning, comparative biology and taxonomic classification.</title>
        <authorList>
            <person name="Goeker M."/>
        </authorList>
    </citation>
    <scope>NUCLEOTIDE SEQUENCE [LARGE SCALE GENOMIC DNA]</scope>
    <source>
        <strain evidence="4 5">DSM 16784</strain>
    </source>
</reference>
<dbReference type="InterPro" id="IPR029903">
    <property type="entry name" value="RmlD-like-bd"/>
</dbReference>